<keyword evidence="1" id="KW-1133">Transmembrane helix</keyword>
<keyword evidence="1" id="KW-0812">Transmembrane</keyword>
<evidence type="ECO:0000313" key="3">
    <source>
        <dbReference type="Proteomes" id="UP000252249"/>
    </source>
</evidence>
<feature type="transmembrane region" description="Helical" evidence="1">
    <location>
        <begin position="72"/>
        <end position="94"/>
    </location>
</feature>
<accession>A0A368P574</accession>
<proteinExistence type="predicted"/>
<organism evidence="2 3">
    <name type="scientific">Oceanihabitans sediminis</name>
    <dbReference type="NCBI Taxonomy" id="1812012"/>
    <lineage>
        <taxon>Bacteria</taxon>
        <taxon>Pseudomonadati</taxon>
        <taxon>Bacteroidota</taxon>
        <taxon>Flavobacteriia</taxon>
        <taxon>Flavobacteriales</taxon>
        <taxon>Flavobacteriaceae</taxon>
        <taxon>Oceanihabitans</taxon>
    </lineage>
</organism>
<protein>
    <submittedName>
        <fullName evidence="2">DUF4129 domain-containing protein</fullName>
    </submittedName>
</protein>
<dbReference type="Proteomes" id="UP000252249">
    <property type="component" value="Unassembled WGS sequence"/>
</dbReference>
<keyword evidence="1" id="KW-0472">Membrane</keyword>
<evidence type="ECO:0000313" key="2">
    <source>
        <dbReference type="EMBL" id="RCU56939.1"/>
    </source>
</evidence>
<gene>
    <name evidence="2" type="ORF">DU428_10360</name>
</gene>
<reference evidence="2 3" key="1">
    <citation type="submission" date="2018-07" db="EMBL/GenBank/DDBJ databases">
        <title>Oceanihabitans testaceum sp. nov., isolated from marine sediment.</title>
        <authorList>
            <person name="Li C.-M."/>
        </authorList>
    </citation>
    <scope>NUCLEOTIDE SEQUENCE [LARGE SCALE GENOMIC DNA]</scope>
    <source>
        <strain evidence="2 3">S9-10</strain>
    </source>
</reference>
<name>A0A368P574_9FLAO</name>
<dbReference type="EMBL" id="QPIG01000004">
    <property type="protein sequence ID" value="RCU56939.1"/>
    <property type="molecule type" value="Genomic_DNA"/>
</dbReference>
<evidence type="ECO:0000256" key="1">
    <source>
        <dbReference type="SAM" id="Phobius"/>
    </source>
</evidence>
<sequence length="221" mass="26031">MTPIKVDDSNIEVKEISKEDLKDYYKDSSFDYTETIKNDNFFAKIKVWLRNILIKIFEWIFGTGAAEGIVKFIFNTLPYLLLAVLVFLLIKLFLKVETKNLIGGKKKTASIRFTEEEHIIKNEDINALIAQAIEKQEYRIAIRYYYLLALKTLSDKEIISWKQQKTNEDYISEIKEQSLKSNFIKITKIYDYVWYGEFNIDAIKFENLKTAFETLNKNLAD</sequence>
<dbReference type="OrthoDB" id="5491447at2"/>
<dbReference type="AlphaFoldDB" id="A0A368P574"/>
<keyword evidence="3" id="KW-1185">Reference proteome</keyword>
<comment type="caution">
    <text evidence="2">The sequence shown here is derived from an EMBL/GenBank/DDBJ whole genome shotgun (WGS) entry which is preliminary data.</text>
</comment>
<dbReference type="RefSeq" id="WP_083585065.1">
    <property type="nucleotide sequence ID" value="NZ_JAWWDI010000003.1"/>
</dbReference>